<accession>A0A5C3QCX2</accession>
<evidence type="ECO:0000256" key="1">
    <source>
        <dbReference type="SAM" id="MobiDB-lite"/>
    </source>
</evidence>
<protein>
    <submittedName>
        <fullName evidence="2">Uncharacterized protein</fullName>
    </submittedName>
</protein>
<sequence length="312" mass="35535">MGEVMEEIDIDEGDDGDQERGSRYHTGEFNGERQPHESSQRADDGQKQDANWAPFGSKTASVSINNISYVVLFDSLPYLRLSDDHLRMFLFILRELHVPNVPSFDAVRKTQESLSPKVAIVPRHHVSSLGNNLFVDHPLNLVKLDFANPHARGAGKLHVYPAITKKVSQLWHADKWLREVPNDQPSLTWSSIDSRWYLYFVDEIAELKGQRFIHVERWLEVDDVVHAEGRMVVKTGEGATTAEMTSPGQILKIITADVKRPNSQCFVVVREYAVRSTPHARFNNFQAASKFHVFPSFILTSFPLLISFDWLP</sequence>
<reference evidence="2 3" key="1">
    <citation type="journal article" date="2019" name="Nat. Ecol. Evol.">
        <title>Megaphylogeny resolves global patterns of mushroom evolution.</title>
        <authorList>
            <person name="Varga T."/>
            <person name="Krizsan K."/>
            <person name="Foldi C."/>
            <person name="Dima B."/>
            <person name="Sanchez-Garcia M."/>
            <person name="Sanchez-Ramirez S."/>
            <person name="Szollosi G.J."/>
            <person name="Szarkandi J.G."/>
            <person name="Papp V."/>
            <person name="Albert L."/>
            <person name="Andreopoulos W."/>
            <person name="Angelini C."/>
            <person name="Antonin V."/>
            <person name="Barry K.W."/>
            <person name="Bougher N.L."/>
            <person name="Buchanan P."/>
            <person name="Buyck B."/>
            <person name="Bense V."/>
            <person name="Catcheside P."/>
            <person name="Chovatia M."/>
            <person name="Cooper J."/>
            <person name="Damon W."/>
            <person name="Desjardin D."/>
            <person name="Finy P."/>
            <person name="Geml J."/>
            <person name="Haridas S."/>
            <person name="Hughes K."/>
            <person name="Justo A."/>
            <person name="Karasinski D."/>
            <person name="Kautmanova I."/>
            <person name="Kiss B."/>
            <person name="Kocsube S."/>
            <person name="Kotiranta H."/>
            <person name="LaButti K.M."/>
            <person name="Lechner B.E."/>
            <person name="Liimatainen K."/>
            <person name="Lipzen A."/>
            <person name="Lukacs Z."/>
            <person name="Mihaltcheva S."/>
            <person name="Morgado L.N."/>
            <person name="Niskanen T."/>
            <person name="Noordeloos M.E."/>
            <person name="Ohm R.A."/>
            <person name="Ortiz-Santana B."/>
            <person name="Ovrebo C."/>
            <person name="Racz N."/>
            <person name="Riley R."/>
            <person name="Savchenko A."/>
            <person name="Shiryaev A."/>
            <person name="Soop K."/>
            <person name="Spirin V."/>
            <person name="Szebenyi C."/>
            <person name="Tomsovsky M."/>
            <person name="Tulloss R.E."/>
            <person name="Uehling J."/>
            <person name="Grigoriev I.V."/>
            <person name="Vagvolgyi C."/>
            <person name="Papp T."/>
            <person name="Martin F.M."/>
            <person name="Miettinen O."/>
            <person name="Hibbett D.S."/>
            <person name="Nagy L.G."/>
        </authorList>
    </citation>
    <scope>NUCLEOTIDE SEQUENCE [LARGE SCALE GENOMIC DNA]</scope>
    <source>
        <strain evidence="2 3">CBS 309.79</strain>
    </source>
</reference>
<dbReference type="OrthoDB" id="3028440at2759"/>
<proteinExistence type="predicted"/>
<evidence type="ECO:0000313" key="3">
    <source>
        <dbReference type="Proteomes" id="UP000305067"/>
    </source>
</evidence>
<feature type="compositionally biased region" description="Basic and acidic residues" evidence="1">
    <location>
        <begin position="18"/>
        <end position="47"/>
    </location>
</feature>
<evidence type="ECO:0000313" key="2">
    <source>
        <dbReference type="EMBL" id="TFK98008.1"/>
    </source>
</evidence>
<name>A0A5C3QCX2_9AGAR</name>
<keyword evidence="3" id="KW-1185">Reference proteome</keyword>
<dbReference type="EMBL" id="ML178843">
    <property type="protein sequence ID" value="TFK98008.1"/>
    <property type="molecule type" value="Genomic_DNA"/>
</dbReference>
<dbReference type="STRING" id="1884261.A0A5C3QCX2"/>
<dbReference type="AlphaFoldDB" id="A0A5C3QCX2"/>
<feature type="compositionally biased region" description="Acidic residues" evidence="1">
    <location>
        <begin position="1"/>
        <end position="17"/>
    </location>
</feature>
<organism evidence="2 3">
    <name type="scientific">Pterulicium gracile</name>
    <dbReference type="NCBI Taxonomy" id="1884261"/>
    <lineage>
        <taxon>Eukaryota</taxon>
        <taxon>Fungi</taxon>
        <taxon>Dikarya</taxon>
        <taxon>Basidiomycota</taxon>
        <taxon>Agaricomycotina</taxon>
        <taxon>Agaricomycetes</taxon>
        <taxon>Agaricomycetidae</taxon>
        <taxon>Agaricales</taxon>
        <taxon>Pleurotineae</taxon>
        <taxon>Pterulaceae</taxon>
        <taxon>Pterulicium</taxon>
    </lineage>
</organism>
<feature type="region of interest" description="Disordered" evidence="1">
    <location>
        <begin position="1"/>
        <end position="52"/>
    </location>
</feature>
<gene>
    <name evidence="2" type="ORF">BDV98DRAFT_607263</name>
</gene>
<dbReference type="Proteomes" id="UP000305067">
    <property type="component" value="Unassembled WGS sequence"/>
</dbReference>